<feature type="region of interest" description="Disordered" evidence="1">
    <location>
        <begin position="58"/>
        <end position="84"/>
    </location>
</feature>
<dbReference type="InterPro" id="IPR035925">
    <property type="entry name" value="BSD_dom_sf"/>
</dbReference>
<accession>A0A8J4QFT0</accession>
<dbReference type="EMBL" id="JRKL02012621">
    <property type="protein sequence ID" value="KAF3944408.1"/>
    <property type="molecule type" value="Genomic_DNA"/>
</dbReference>
<proteinExistence type="predicted"/>
<dbReference type="OrthoDB" id="47923at2759"/>
<protein>
    <recommendedName>
        <fullName evidence="2">BSD domain-containing protein</fullName>
    </recommendedName>
</protein>
<reference evidence="3" key="1">
    <citation type="submission" date="2020-03" db="EMBL/GenBank/DDBJ databases">
        <title>Castanea mollissima Vanexum genome sequencing.</title>
        <authorList>
            <person name="Staton M."/>
        </authorList>
    </citation>
    <scope>NUCLEOTIDE SEQUENCE</scope>
    <source>
        <tissue evidence="3">Leaf</tissue>
    </source>
</reference>
<organism evidence="3 4">
    <name type="scientific">Castanea mollissima</name>
    <name type="common">Chinese chestnut</name>
    <dbReference type="NCBI Taxonomy" id="60419"/>
    <lineage>
        <taxon>Eukaryota</taxon>
        <taxon>Viridiplantae</taxon>
        <taxon>Streptophyta</taxon>
        <taxon>Embryophyta</taxon>
        <taxon>Tracheophyta</taxon>
        <taxon>Spermatophyta</taxon>
        <taxon>Magnoliopsida</taxon>
        <taxon>eudicotyledons</taxon>
        <taxon>Gunneridae</taxon>
        <taxon>Pentapetalae</taxon>
        <taxon>rosids</taxon>
        <taxon>fabids</taxon>
        <taxon>Fagales</taxon>
        <taxon>Fagaceae</taxon>
        <taxon>Castanea</taxon>
    </lineage>
</organism>
<dbReference type="Pfam" id="PF03909">
    <property type="entry name" value="BSD"/>
    <property type="match status" value="1"/>
</dbReference>
<dbReference type="Proteomes" id="UP000737018">
    <property type="component" value="Unassembled WGS sequence"/>
</dbReference>
<evidence type="ECO:0000259" key="2">
    <source>
        <dbReference type="PROSITE" id="PS50858"/>
    </source>
</evidence>
<dbReference type="PANTHER" id="PTHR31923:SF3">
    <property type="entry name" value="BSD DOMAIN-CONTAINING PROTEIN"/>
    <property type="match status" value="1"/>
</dbReference>
<evidence type="ECO:0000313" key="4">
    <source>
        <dbReference type="Proteomes" id="UP000737018"/>
    </source>
</evidence>
<comment type="caution">
    <text evidence="3">The sequence shown here is derived from an EMBL/GenBank/DDBJ whole genome shotgun (WGS) entry which is preliminary data.</text>
</comment>
<keyword evidence="4" id="KW-1185">Reference proteome</keyword>
<evidence type="ECO:0000313" key="3">
    <source>
        <dbReference type="EMBL" id="KAF3944408.1"/>
    </source>
</evidence>
<feature type="region of interest" description="Disordered" evidence="1">
    <location>
        <begin position="1"/>
        <end position="34"/>
    </location>
</feature>
<dbReference type="InterPro" id="IPR005607">
    <property type="entry name" value="BSD_dom"/>
</dbReference>
<dbReference type="AlphaFoldDB" id="A0A8J4QFT0"/>
<evidence type="ECO:0000256" key="1">
    <source>
        <dbReference type="SAM" id="MobiDB-lite"/>
    </source>
</evidence>
<dbReference type="SMART" id="SM00751">
    <property type="entry name" value="BSD"/>
    <property type="match status" value="1"/>
</dbReference>
<gene>
    <name evidence="3" type="ORF">CMV_029127</name>
</gene>
<name>A0A8J4QFT0_9ROSI</name>
<dbReference type="PANTHER" id="PTHR31923">
    <property type="entry name" value="BSD DOMAIN-CONTAINING PROTEIN"/>
    <property type="match status" value="1"/>
</dbReference>
<dbReference type="SUPFAM" id="SSF140383">
    <property type="entry name" value="BSD domain-like"/>
    <property type="match status" value="1"/>
</dbReference>
<sequence>MDLSWWFRRTTKSSTQHSPNPNPPKPQNEEEEELGITEQLIDFVKSFTFDTFKNFPLQDDDDDGGSETAMTTSSSSSSRGNVRNDLSEWQQRHATLVLSKIKEISKLRYMLCPRHLKERQFWRIYFKLVKSHIAEYELCAIQLEKLKTMATENEKSSDISPYEVEMAETKHTEHISPPSP</sequence>
<dbReference type="Gene3D" id="1.10.3970.10">
    <property type="entry name" value="BSD domain"/>
    <property type="match status" value="1"/>
</dbReference>
<dbReference type="PROSITE" id="PS50858">
    <property type="entry name" value="BSD"/>
    <property type="match status" value="1"/>
</dbReference>
<feature type="domain" description="BSD" evidence="2">
    <location>
        <begin position="88"/>
        <end position="133"/>
    </location>
</feature>